<gene>
    <name evidence="13" type="ORF">DSM01_2743</name>
</gene>
<keyword evidence="10" id="KW-0732">Signal</keyword>
<keyword evidence="5 9" id="KW-0798">TonB box</keyword>
<dbReference type="InterPro" id="IPR036942">
    <property type="entry name" value="Beta-barrel_TonB_sf"/>
</dbReference>
<keyword evidence="4 8" id="KW-0812">Transmembrane</keyword>
<feature type="domain" description="TonB-dependent receptor-like beta-barrel" evidence="11">
    <location>
        <begin position="440"/>
        <end position="890"/>
    </location>
</feature>
<comment type="caution">
    <text evidence="13">The sequence shown here is derived from an EMBL/GenBank/DDBJ whole genome shotgun (WGS) entry which is preliminary data.</text>
</comment>
<dbReference type="RefSeq" id="WP_233430651.1">
    <property type="nucleotide sequence ID" value="NZ_FQXT01000005.1"/>
</dbReference>
<dbReference type="Pfam" id="PF13715">
    <property type="entry name" value="CarbopepD_reg_2"/>
    <property type="match status" value="1"/>
</dbReference>
<keyword evidence="6 8" id="KW-0472">Membrane</keyword>
<dbReference type="InterPro" id="IPR000531">
    <property type="entry name" value="Beta-barrel_TonB"/>
</dbReference>
<feature type="signal peptide" evidence="10">
    <location>
        <begin position="1"/>
        <end position="32"/>
    </location>
</feature>
<evidence type="ECO:0000256" key="2">
    <source>
        <dbReference type="ARBA" id="ARBA00022448"/>
    </source>
</evidence>
<dbReference type="InterPro" id="IPR037066">
    <property type="entry name" value="Plug_dom_sf"/>
</dbReference>
<dbReference type="InterPro" id="IPR039426">
    <property type="entry name" value="TonB-dep_rcpt-like"/>
</dbReference>
<dbReference type="Gene3D" id="2.170.130.10">
    <property type="entry name" value="TonB-dependent receptor, plug domain"/>
    <property type="match status" value="1"/>
</dbReference>
<dbReference type="Proteomes" id="UP000290037">
    <property type="component" value="Unassembled WGS sequence"/>
</dbReference>
<proteinExistence type="inferred from homology"/>
<dbReference type="PROSITE" id="PS52016">
    <property type="entry name" value="TONB_DEPENDENT_REC_3"/>
    <property type="match status" value="1"/>
</dbReference>
<organism evidence="13 14">
    <name type="scientific">Leeuwenhoekiella palythoae</name>
    <dbReference type="NCBI Taxonomy" id="573501"/>
    <lineage>
        <taxon>Bacteria</taxon>
        <taxon>Pseudomonadati</taxon>
        <taxon>Bacteroidota</taxon>
        <taxon>Flavobacteriia</taxon>
        <taxon>Flavobacteriales</taxon>
        <taxon>Flavobacteriaceae</taxon>
        <taxon>Leeuwenhoekiella</taxon>
    </lineage>
</organism>
<evidence type="ECO:0000259" key="11">
    <source>
        <dbReference type="Pfam" id="PF00593"/>
    </source>
</evidence>
<dbReference type="Pfam" id="PF00593">
    <property type="entry name" value="TonB_dep_Rec_b-barrel"/>
    <property type="match status" value="1"/>
</dbReference>
<dbReference type="Gene3D" id="2.40.170.20">
    <property type="entry name" value="TonB-dependent receptor, beta-barrel domain"/>
    <property type="match status" value="1"/>
</dbReference>
<dbReference type="NCBIfam" id="TIGR04056">
    <property type="entry name" value="OMP_RagA_SusC"/>
    <property type="match status" value="1"/>
</dbReference>
<comment type="similarity">
    <text evidence="8 9">Belongs to the TonB-dependent receptor family.</text>
</comment>
<feature type="domain" description="TonB-dependent receptor plug" evidence="12">
    <location>
        <begin position="128"/>
        <end position="234"/>
    </location>
</feature>
<evidence type="ECO:0000256" key="4">
    <source>
        <dbReference type="ARBA" id="ARBA00022692"/>
    </source>
</evidence>
<evidence type="ECO:0000256" key="9">
    <source>
        <dbReference type="RuleBase" id="RU003357"/>
    </source>
</evidence>
<keyword evidence="2 8" id="KW-0813">Transport</keyword>
<dbReference type="InterPro" id="IPR012910">
    <property type="entry name" value="Plug_dom"/>
</dbReference>
<evidence type="ECO:0000256" key="10">
    <source>
        <dbReference type="SAM" id="SignalP"/>
    </source>
</evidence>
<accession>A0ABY0D183</accession>
<evidence type="ECO:0000256" key="5">
    <source>
        <dbReference type="ARBA" id="ARBA00023077"/>
    </source>
</evidence>
<evidence type="ECO:0000256" key="3">
    <source>
        <dbReference type="ARBA" id="ARBA00022452"/>
    </source>
</evidence>
<dbReference type="Gene3D" id="2.60.40.1120">
    <property type="entry name" value="Carboxypeptidase-like, regulatory domain"/>
    <property type="match status" value="1"/>
</dbReference>
<dbReference type="EMBL" id="QOVN01000005">
    <property type="protein sequence ID" value="RXG28233.1"/>
    <property type="molecule type" value="Genomic_DNA"/>
</dbReference>
<evidence type="ECO:0000256" key="8">
    <source>
        <dbReference type="PROSITE-ProRule" id="PRU01360"/>
    </source>
</evidence>
<dbReference type="SUPFAM" id="SSF56935">
    <property type="entry name" value="Porins"/>
    <property type="match status" value="1"/>
</dbReference>
<evidence type="ECO:0000313" key="13">
    <source>
        <dbReference type="EMBL" id="RXG28233.1"/>
    </source>
</evidence>
<dbReference type="InterPro" id="IPR023997">
    <property type="entry name" value="TonB-dep_OMP_SusC/RagA_CS"/>
</dbReference>
<reference evidence="13 14" key="1">
    <citation type="submission" date="2018-07" db="EMBL/GenBank/DDBJ databases">
        <title>Leeuwenhoekiella genomics.</title>
        <authorList>
            <person name="Tahon G."/>
            <person name="Willems A."/>
        </authorList>
    </citation>
    <scope>NUCLEOTIDE SEQUENCE [LARGE SCALE GENOMIC DNA]</scope>
    <source>
        <strain evidence="13 14">LMG 24856</strain>
    </source>
</reference>
<evidence type="ECO:0000256" key="7">
    <source>
        <dbReference type="ARBA" id="ARBA00023237"/>
    </source>
</evidence>
<dbReference type="InterPro" id="IPR023996">
    <property type="entry name" value="TonB-dep_OMP_SusC/RagA"/>
</dbReference>
<keyword evidence="14" id="KW-1185">Reference proteome</keyword>
<name>A0ABY0D183_9FLAO</name>
<protein>
    <submittedName>
        <fullName evidence="13">TonB-linked SusC/RagA family outer membrane protein</fullName>
    </submittedName>
</protein>
<dbReference type="NCBIfam" id="TIGR04057">
    <property type="entry name" value="SusC_RagA_signa"/>
    <property type="match status" value="1"/>
</dbReference>
<keyword evidence="3 8" id="KW-1134">Transmembrane beta strand</keyword>
<dbReference type="Pfam" id="PF07715">
    <property type="entry name" value="Plug"/>
    <property type="match status" value="1"/>
</dbReference>
<sequence length="1037" mass="113839">MMRNTHTNFLIRKKIGLLLVLASCLFSVPGFAQDTRTITGTVTSADDSMPLPGVNIVVEGTNYATVTDFDGNFQLEVPGDDATLVVSYVGFLTKNVAVGSQSTFTISLETDVQSLNEVVVVGYGTVKKSDLTGAVGTIGSESLTERNITNPVESLQGLVPGVQVSNSTGRIGDGFNITIRGQNSIGGGGDPLFVVDGVPTDNIDFLNPQDIERMDILKDASSTAIYGSRGSNGVVIVTTRSGAGAKGGLTVSVESFVGVKDVARLPKLMDPQTWWDYHQSAYLATAGTDPNTGAVSAETLANAVGGNGSNEELLRRVAANQSFDWYDAVLKTGVQQNTYVNASGRAENGLGYNLGIGYQNETGNIDNEELNKYTLKLGVDHNINDKFTLGTNVTVTLIDQDQGSDVAMREAFRLNPFLDPYDLDGVTLFPQPGKLVDENGDFIINKTSTYNPLLEINNSIDNVRRWNVIGNSYFQYQATDWLSFKTSFAAGYTDTRRGRSWGALTNTGASNNNLPSARLDQSQNFNYTWDNQFNINKTFDEKHNVSLLGLYSIFSNRNENSYSASRNMPFDTSFYNIGSGEQSTYDIGSGFNKNTLRSYALRLNYSFDDKYLLTLSNRWDGSSVFPEDNRWDSFPSAAVGWNISNEDFLAESTTVSNLKLRASFGYTGNNIIDPYSSLNTLNSQTYYDYAGTVSNGFISTQIANAALRWERTREFNVGVDFGFLNDRITGSVDVYDRLSDDLLFTQDLPSETGFSNINANVASVNNSGVELALTTRNIQTEDVTWTTQFTFTKNTNELRTIYGQSEVDDIGNNLFIGESLDAIYNYKFTGIWQADEADEAAGYGMEEGQEKLLDVNNDGQYTPDGDRIILGSSNPDWTGSFFSSLRVKNFDLSTSVIVTQGVLVYSNFHSNFANTRDRGRQKLDIDWYVPANDAGLPARASNTYPQPRNEGSFWRNNGVGYYKDASFVKVKNIALGYNLGDGALEKLGFTSLRVYANVLNPFVFTDYEGYDPEWAGASLNTGRPASVTYQLGFNLKF</sequence>
<keyword evidence="7 8" id="KW-0998">Cell outer membrane</keyword>
<evidence type="ECO:0000256" key="6">
    <source>
        <dbReference type="ARBA" id="ARBA00023136"/>
    </source>
</evidence>
<dbReference type="SUPFAM" id="SSF49464">
    <property type="entry name" value="Carboxypeptidase regulatory domain-like"/>
    <property type="match status" value="1"/>
</dbReference>
<dbReference type="InterPro" id="IPR008969">
    <property type="entry name" value="CarboxyPept-like_regulatory"/>
</dbReference>
<evidence type="ECO:0000259" key="12">
    <source>
        <dbReference type="Pfam" id="PF07715"/>
    </source>
</evidence>
<feature type="chain" id="PRO_5045305516" evidence="10">
    <location>
        <begin position="33"/>
        <end position="1037"/>
    </location>
</feature>
<evidence type="ECO:0000256" key="1">
    <source>
        <dbReference type="ARBA" id="ARBA00004571"/>
    </source>
</evidence>
<evidence type="ECO:0000313" key="14">
    <source>
        <dbReference type="Proteomes" id="UP000290037"/>
    </source>
</evidence>
<comment type="subcellular location">
    <subcellularLocation>
        <location evidence="1 8">Cell outer membrane</location>
        <topology evidence="1 8">Multi-pass membrane protein</topology>
    </subcellularLocation>
</comment>